<gene>
    <name evidence="3" type="ORF">C8A00DRAFT_37487</name>
</gene>
<reference evidence="3" key="1">
    <citation type="journal article" date="2023" name="Mol. Phylogenet. Evol.">
        <title>Genome-scale phylogeny and comparative genomics of the fungal order Sordariales.</title>
        <authorList>
            <person name="Hensen N."/>
            <person name="Bonometti L."/>
            <person name="Westerberg I."/>
            <person name="Brannstrom I.O."/>
            <person name="Guillou S."/>
            <person name="Cros-Aarteil S."/>
            <person name="Calhoun S."/>
            <person name="Haridas S."/>
            <person name="Kuo A."/>
            <person name="Mondo S."/>
            <person name="Pangilinan J."/>
            <person name="Riley R."/>
            <person name="LaButti K."/>
            <person name="Andreopoulos B."/>
            <person name="Lipzen A."/>
            <person name="Chen C."/>
            <person name="Yan M."/>
            <person name="Daum C."/>
            <person name="Ng V."/>
            <person name="Clum A."/>
            <person name="Steindorff A."/>
            <person name="Ohm R.A."/>
            <person name="Martin F."/>
            <person name="Silar P."/>
            <person name="Natvig D.O."/>
            <person name="Lalanne C."/>
            <person name="Gautier V."/>
            <person name="Ament-Velasquez S.L."/>
            <person name="Kruys A."/>
            <person name="Hutchinson M.I."/>
            <person name="Powell A.J."/>
            <person name="Barry K."/>
            <person name="Miller A.N."/>
            <person name="Grigoriev I.V."/>
            <person name="Debuchy R."/>
            <person name="Gladieux P."/>
            <person name="Hiltunen Thoren M."/>
            <person name="Johannesson H."/>
        </authorList>
    </citation>
    <scope>NUCLEOTIDE SEQUENCE</scope>
    <source>
        <strain evidence="3">CBS 538.74</strain>
    </source>
</reference>
<evidence type="ECO:0000256" key="2">
    <source>
        <dbReference type="SAM" id="Phobius"/>
    </source>
</evidence>
<feature type="transmembrane region" description="Helical" evidence="2">
    <location>
        <begin position="12"/>
        <end position="34"/>
    </location>
</feature>
<protein>
    <submittedName>
        <fullName evidence="3">Uncharacterized protein</fullName>
    </submittedName>
</protein>
<feature type="transmembrane region" description="Helical" evidence="2">
    <location>
        <begin position="121"/>
        <end position="147"/>
    </location>
</feature>
<feature type="transmembrane region" description="Helical" evidence="2">
    <location>
        <begin position="46"/>
        <end position="67"/>
    </location>
</feature>
<comment type="caution">
    <text evidence="3">The sequence shown here is derived from an EMBL/GenBank/DDBJ whole genome shotgun (WGS) entry which is preliminary data.</text>
</comment>
<evidence type="ECO:0000313" key="3">
    <source>
        <dbReference type="EMBL" id="KAK4149929.1"/>
    </source>
</evidence>
<organism evidence="3 4">
    <name type="scientific">Chaetomidium leptoderma</name>
    <dbReference type="NCBI Taxonomy" id="669021"/>
    <lineage>
        <taxon>Eukaryota</taxon>
        <taxon>Fungi</taxon>
        <taxon>Dikarya</taxon>
        <taxon>Ascomycota</taxon>
        <taxon>Pezizomycotina</taxon>
        <taxon>Sordariomycetes</taxon>
        <taxon>Sordariomycetidae</taxon>
        <taxon>Sordariales</taxon>
        <taxon>Chaetomiaceae</taxon>
        <taxon>Chaetomidium</taxon>
    </lineage>
</organism>
<keyword evidence="2" id="KW-0472">Membrane</keyword>
<evidence type="ECO:0000256" key="1">
    <source>
        <dbReference type="SAM" id="MobiDB-lite"/>
    </source>
</evidence>
<sequence length="182" mass="20646">MPSTSAVGSVFLVHFWLFQVMVAVPTFVLLLIAAKADLDDWRLDTFYVLAADLIAAGLTAHIILITLSELWLPAAGKRLTFWLELAKSLLATAMWIGLVADAKWNYRRNYHGGYWDWRHRWDACLASVIIPCMVFYPATIFAACAYWCSRECPQQRESGEEGGPEERSEESERTPLLRDEAC</sequence>
<accession>A0AAN6VF40</accession>
<name>A0AAN6VF40_9PEZI</name>
<dbReference type="EMBL" id="MU857112">
    <property type="protein sequence ID" value="KAK4149929.1"/>
    <property type="molecule type" value="Genomic_DNA"/>
</dbReference>
<dbReference type="AlphaFoldDB" id="A0AAN6VF40"/>
<reference evidence="3" key="2">
    <citation type="submission" date="2023-05" db="EMBL/GenBank/DDBJ databases">
        <authorList>
            <consortium name="Lawrence Berkeley National Laboratory"/>
            <person name="Steindorff A."/>
            <person name="Hensen N."/>
            <person name="Bonometti L."/>
            <person name="Westerberg I."/>
            <person name="Brannstrom I.O."/>
            <person name="Guillou S."/>
            <person name="Cros-Aarteil S."/>
            <person name="Calhoun S."/>
            <person name="Haridas S."/>
            <person name="Kuo A."/>
            <person name="Mondo S."/>
            <person name="Pangilinan J."/>
            <person name="Riley R."/>
            <person name="Labutti K."/>
            <person name="Andreopoulos B."/>
            <person name="Lipzen A."/>
            <person name="Chen C."/>
            <person name="Yanf M."/>
            <person name="Daum C."/>
            <person name="Ng V."/>
            <person name="Clum A."/>
            <person name="Ohm R."/>
            <person name="Martin F."/>
            <person name="Silar P."/>
            <person name="Natvig D."/>
            <person name="Lalanne C."/>
            <person name="Gautier V."/>
            <person name="Ament-Velasquez S.L."/>
            <person name="Kruys A."/>
            <person name="Hutchinson M.I."/>
            <person name="Powell A.J."/>
            <person name="Barry K."/>
            <person name="Miller A.N."/>
            <person name="Grigoriev I.V."/>
            <person name="Debuchy R."/>
            <person name="Gladieux P."/>
            <person name="Thoren M.H."/>
            <person name="Johannesson H."/>
        </authorList>
    </citation>
    <scope>NUCLEOTIDE SEQUENCE</scope>
    <source>
        <strain evidence="3">CBS 538.74</strain>
    </source>
</reference>
<feature type="region of interest" description="Disordered" evidence="1">
    <location>
        <begin position="155"/>
        <end position="182"/>
    </location>
</feature>
<evidence type="ECO:0000313" key="4">
    <source>
        <dbReference type="Proteomes" id="UP001302745"/>
    </source>
</evidence>
<keyword evidence="2" id="KW-1133">Transmembrane helix</keyword>
<keyword evidence="2" id="KW-0812">Transmembrane</keyword>
<proteinExistence type="predicted"/>
<dbReference type="Proteomes" id="UP001302745">
    <property type="component" value="Unassembled WGS sequence"/>
</dbReference>
<keyword evidence="4" id="KW-1185">Reference proteome</keyword>